<sequence>MFWKLVRNTVAATATSRHFATYTNGPFSTSGRRFYSGGDGQPQQKNHGVAIQMIQYALTHARSKKSVDSYADAMLVLEQGVTNLTSSGGGTGDDGVGMLLLAISTLLHERGDVCGAVEKLREIGQMSVHGHTSLGLQVGALEGLVGLSLETGQDDNSLVIANECLQLARCRQKEDKHVSDGVLALRSRGIKGLVDIILGDVKSAELNFVGLEQCQSDGNLLFSCGEFQHCTGGLTSAKGLYEKAISVSEENVNSESGFLSTANMVPEKVLVGATCALGQLQGNLGEFQQAEELLTKALTNAEKYYGLNHPKVGVILTCTAIMYGQKARHEHSSSLLIQEGLYRRALDLLKAPAFDSEESEIEMPGRDIMALARGGYAEILSVQQNRKNEGEKLRNWAKKMWRNRRLSLAEALEFTESSKTAIVDTRISRVL</sequence>
<organism evidence="1 2">
    <name type="scientific">Zostera marina</name>
    <name type="common">Eelgrass</name>
    <dbReference type="NCBI Taxonomy" id="29655"/>
    <lineage>
        <taxon>Eukaryota</taxon>
        <taxon>Viridiplantae</taxon>
        <taxon>Streptophyta</taxon>
        <taxon>Embryophyta</taxon>
        <taxon>Tracheophyta</taxon>
        <taxon>Spermatophyta</taxon>
        <taxon>Magnoliopsida</taxon>
        <taxon>Liliopsida</taxon>
        <taxon>Zosteraceae</taxon>
        <taxon>Zostera</taxon>
    </lineage>
</organism>
<dbReference type="OrthoDB" id="1892356at2759"/>
<protein>
    <submittedName>
        <fullName evidence="1">Tetratricopeptide repeat (TPR)-like superfamily protein</fullName>
    </submittedName>
</protein>
<dbReference type="InterPro" id="IPR011990">
    <property type="entry name" value="TPR-like_helical_dom_sf"/>
</dbReference>
<dbReference type="AlphaFoldDB" id="A0A0K9PY98"/>
<dbReference type="PANTHER" id="PTHR47868">
    <property type="entry name" value="OS05G0457700 PROTEIN"/>
    <property type="match status" value="1"/>
</dbReference>
<name>A0A0K9PY98_ZOSMR</name>
<dbReference type="Gene3D" id="1.25.40.10">
    <property type="entry name" value="Tetratricopeptide repeat domain"/>
    <property type="match status" value="1"/>
</dbReference>
<dbReference type="EMBL" id="LFYR01000514">
    <property type="protein sequence ID" value="KMZ73909.1"/>
    <property type="molecule type" value="Genomic_DNA"/>
</dbReference>
<evidence type="ECO:0000313" key="2">
    <source>
        <dbReference type="Proteomes" id="UP000036987"/>
    </source>
</evidence>
<dbReference type="Proteomes" id="UP000036987">
    <property type="component" value="Unassembled WGS sequence"/>
</dbReference>
<comment type="caution">
    <text evidence="1">The sequence shown here is derived from an EMBL/GenBank/DDBJ whole genome shotgun (WGS) entry which is preliminary data.</text>
</comment>
<dbReference type="OMA" id="AWEATMG"/>
<proteinExistence type="predicted"/>
<dbReference type="SUPFAM" id="SSF48452">
    <property type="entry name" value="TPR-like"/>
    <property type="match status" value="1"/>
</dbReference>
<gene>
    <name evidence="1" type="ORF">ZOSMA_13G01150</name>
</gene>
<dbReference type="GO" id="GO:0005739">
    <property type="term" value="C:mitochondrion"/>
    <property type="evidence" value="ECO:0000318"/>
    <property type="project" value="GO_Central"/>
</dbReference>
<accession>A0A0K9PY98</accession>
<reference evidence="2" key="1">
    <citation type="journal article" date="2016" name="Nature">
        <title>The genome of the seagrass Zostera marina reveals angiosperm adaptation to the sea.</title>
        <authorList>
            <person name="Olsen J.L."/>
            <person name="Rouze P."/>
            <person name="Verhelst B."/>
            <person name="Lin Y.-C."/>
            <person name="Bayer T."/>
            <person name="Collen J."/>
            <person name="Dattolo E."/>
            <person name="De Paoli E."/>
            <person name="Dittami S."/>
            <person name="Maumus F."/>
            <person name="Michel G."/>
            <person name="Kersting A."/>
            <person name="Lauritano C."/>
            <person name="Lohaus R."/>
            <person name="Toepel M."/>
            <person name="Tonon T."/>
            <person name="Vanneste K."/>
            <person name="Amirebrahimi M."/>
            <person name="Brakel J."/>
            <person name="Bostroem C."/>
            <person name="Chovatia M."/>
            <person name="Grimwood J."/>
            <person name="Jenkins J.W."/>
            <person name="Jueterbock A."/>
            <person name="Mraz A."/>
            <person name="Stam W.T."/>
            <person name="Tice H."/>
            <person name="Bornberg-Bauer E."/>
            <person name="Green P.J."/>
            <person name="Pearson G.A."/>
            <person name="Procaccini G."/>
            <person name="Duarte C.M."/>
            <person name="Schmutz J."/>
            <person name="Reusch T.B.H."/>
            <person name="Van de Peer Y."/>
        </authorList>
    </citation>
    <scope>NUCLEOTIDE SEQUENCE [LARGE SCALE GENOMIC DNA]</scope>
    <source>
        <strain evidence="2">cv. Finnish</strain>
    </source>
</reference>
<keyword evidence="2" id="KW-1185">Reference proteome</keyword>
<evidence type="ECO:0000313" key="1">
    <source>
        <dbReference type="EMBL" id="KMZ73909.1"/>
    </source>
</evidence>
<dbReference type="PANTHER" id="PTHR47868:SF2">
    <property type="entry name" value="OS05G0457700 PROTEIN"/>
    <property type="match status" value="1"/>
</dbReference>